<dbReference type="KEGG" id="nmo:Nmlp_2261"/>
<dbReference type="Pfam" id="PF26487">
    <property type="entry name" value="DUF8157_C"/>
    <property type="match status" value="1"/>
</dbReference>
<gene>
    <name evidence="4" type="ordered locus">Nmlp_2261</name>
</gene>
<feature type="domain" description="DUF8157" evidence="2">
    <location>
        <begin position="5"/>
        <end position="55"/>
    </location>
</feature>
<dbReference type="GO" id="GO:0008168">
    <property type="term" value="F:methyltransferase activity"/>
    <property type="evidence" value="ECO:0007669"/>
    <property type="project" value="UniProtKB-KW"/>
</dbReference>
<dbReference type="InterPro" id="IPR058959">
    <property type="entry name" value="DUF8157_C"/>
</dbReference>
<dbReference type="eggNOG" id="arCOG04580">
    <property type="taxonomic scope" value="Archaea"/>
</dbReference>
<dbReference type="Gene3D" id="3.40.50.150">
    <property type="entry name" value="Vaccinia Virus protein VP39"/>
    <property type="match status" value="1"/>
</dbReference>
<sequence>MTDTDGVLDAAKYLRPVRPIDPEEIYEYVEGQPHPAVVRQTLREHAFELGVVEREDGTFVPVEEGPIEPAFRGVERFPDAYARRFEDLLVERYGSGWPEGDAGDRLRERIDGLKVAYFADESVTYDEETALAYALYHLPDYYAAIQYVLDELGRAGLLDRTLRVLDVGAGAGGPALGLYDYLPDDSLVEYDAVEPSAAADVFETMLDPTRPGFDATVHRETAEAFAPEGEYDLVVFGNVLSELEAPVPVVERYLEALAPDGTVLALSPAEERTATRLRDVERDLLDRNEELSVYAPTIRLWPGESPDDRGWTFTRKPDVEAPSFQRRLERAASDSPGGSPDSGDGRYTNSAVQFAYLLLRTDGRRAIEYDPDPGRVAKMAESERHVTERIDIAALKLSPDLADDGHPLFKISDGSEAIDHYAVLAERSGLNESLEAAPYGSLLRFENVLVLWNDDEGAYNLVVDAETVVDRLA</sequence>
<feature type="domain" description="DUF8157" evidence="3">
    <location>
        <begin position="380"/>
        <end position="471"/>
    </location>
</feature>
<feature type="compositionally biased region" description="Low complexity" evidence="1">
    <location>
        <begin position="333"/>
        <end position="342"/>
    </location>
</feature>
<dbReference type="Proteomes" id="UP000011867">
    <property type="component" value="Chromosome"/>
</dbReference>
<dbReference type="GeneID" id="14653314"/>
<evidence type="ECO:0000259" key="3">
    <source>
        <dbReference type="Pfam" id="PF26487"/>
    </source>
</evidence>
<evidence type="ECO:0000313" key="5">
    <source>
        <dbReference type="Proteomes" id="UP000011867"/>
    </source>
</evidence>
<dbReference type="InterPro" id="IPR029063">
    <property type="entry name" value="SAM-dependent_MTases_sf"/>
</dbReference>
<evidence type="ECO:0000256" key="1">
    <source>
        <dbReference type="SAM" id="MobiDB-lite"/>
    </source>
</evidence>
<protein>
    <submittedName>
        <fullName evidence="4">Probable S-adenosylmethionine-dependent methyltransferase</fullName>
        <ecNumber evidence="4">2.1.1.-</ecNumber>
    </submittedName>
</protein>
<accession>M1Y1T3</accession>
<dbReference type="EMBL" id="HF582854">
    <property type="protein sequence ID" value="CCQ36432.1"/>
    <property type="molecule type" value="Genomic_DNA"/>
</dbReference>
<organism evidence="4 5">
    <name type="scientific">Natronomonas moolapensis (strain DSM 18674 / CECT 7526 / JCM 14361 / 8.8.11)</name>
    <dbReference type="NCBI Taxonomy" id="268739"/>
    <lineage>
        <taxon>Archaea</taxon>
        <taxon>Methanobacteriati</taxon>
        <taxon>Methanobacteriota</taxon>
        <taxon>Stenosarchaea group</taxon>
        <taxon>Halobacteria</taxon>
        <taxon>Halobacteriales</taxon>
        <taxon>Natronomonadaceae</taxon>
        <taxon>Natronomonas</taxon>
    </lineage>
</organism>
<dbReference type="AlphaFoldDB" id="M1Y1T3"/>
<reference evidence="4 5" key="1">
    <citation type="journal article" date="2013" name="Genome Announc.">
        <title>Genome of the haloarchaeon Natronomonas moolapensis, a neutrophilic member of a previously haloalkaliphilic genus.</title>
        <authorList>
            <person name="Dyall-Smith M.L."/>
            <person name="Pfeiffer F."/>
            <person name="Oberwinkler T."/>
            <person name="Klee K."/>
            <person name="Rampp M."/>
            <person name="Palm P."/>
            <person name="Gross K."/>
            <person name="Schuster S.C."/>
            <person name="Oesterhelt D."/>
        </authorList>
    </citation>
    <scope>NUCLEOTIDE SEQUENCE [LARGE SCALE GENOMIC DNA]</scope>
    <source>
        <strain evidence="5">DSM 18674 / JCM 14361 / 8.8.11</strain>
    </source>
</reference>
<dbReference type="HOGENOM" id="CLU_559761_0_0_2"/>
<evidence type="ECO:0000259" key="2">
    <source>
        <dbReference type="Pfam" id="PF26486"/>
    </source>
</evidence>
<dbReference type="OrthoDB" id="117536at2157"/>
<keyword evidence="4" id="KW-0489">Methyltransferase</keyword>
<dbReference type="Pfam" id="PF26486">
    <property type="entry name" value="DUF8157"/>
    <property type="match status" value="1"/>
</dbReference>
<proteinExistence type="predicted"/>
<keyword evidence="4" id="KW-0808">Transferase</keyword>
<dbReference type="SUPFAM" id="SSF53335">
    <property type="entry name" value="S-adenosyl-L-methionine-dependent methyltransferases"/>
    <property type="match status" value="1"/>
</dbReference>
<dbReference type="EC" id="2.1.1.-" evidence="4"/>
<dbReference type="RefSeq" id="WP_015409232.1">
    <property type="nucleotide sequence ID" value="NC_020388.1"/>
</dbReference>
<dbReference type="GO" id="GO:0032259">
    <property type="term" value="P:methylation"/>
    <property type="evidence" value="ECO:0007669"/>
    <property type="project" value="UniProtKB-KW"/>
</dbReference>
<dbReference type="STRING" id="268739.Nmlp_2261"/>
<dbReference type="InterPro" id="IPR058470">
    <property type="entry name" value="DUF8157_N"/>
</dbReference>
<keyword evidence="5" id="KW-1185">Reference proteome</keyword>
<evidence type="ECO:0000313" key="4">
    <source>
        <dbReference type="EMBL" id="CCQ36432.1"/>
    </source>
</evidence>
<name>M1Y1T3_NATM8</name>
<feature type="region of interest" description="Disordered" evidence="1">
    <location>
        <begin position="322"/>
        <end position="347"/>
    </location>
</feature>
<dbReference type="Pfam" id="PF13489">
    <property type="entry name" value="Methyltransf_23"/>
    <property type="match status" value="1"/>
</dbReference>